<protein>
    <submittedName>
        <fullName evidence="1">Uncharacterized protein</fullName>
    </submittedName>
</protein>
<dbReference type="RefSeq" id="WP_151023640.1">
    <property type="nucleotide sequence ID" value="NZ_BAAAEB010000024.1"/>
</dbReference>
<reference evidence="1 2" key="1">
    <citation type="submission" date="2020-05" db="EMBL/GenBank/DDBJ databases">
        <title>MicrobeNet Type strains.</title>
        <authorList>
            <person name="Nicholson A.C."/>
        </authorList>
    </citation>
    <scope>NUCLEOTIDE SEQUENCE [LARGE SCALE GENOMIC DNA]</scope>
    <source>
        <strain evidence="1 2">ATCC 700815</strain>
    </source>
</reference>
<dbReference type="EMBL" id="JABEMD010000120">
    <property type="protein sequence ID" value="NNH14403.1"/>
    <property type="molecule type" value="Genomic_DNA"/>
</dbReference>
<evidence type="ECO:0000313" key="1">
    <source>
        <dbReference type="EMBL" id="NNH14403.1"/>
    </source>
</evidence>
<dbReference type="Proteomes" id="UP000542973">
    <property type="component" value="Unassembled WGS sequence"/>
</dbReference>
<comment type="caution">
    <text evidence="1">The sequence shown here is derived from an EMBL/GenBank/DDBJ whole genome shotgun (WGS) entry which is preliminary data.</text>
</comment>
<evidence type="ECO:0000313" key="2">
    <source>
        <dbReference type="Proteomes" id="UP000542973"/>
    </source>
</evidence>
<sequence length="133" mass="15479">MTQDESQQVEEALQAWRRWQQRQSFAEVRGMWYPGEDSSCREFRAKSNELRGRELDDEADRQLDAAIGEVVDPLVDRLDQAHRIAINMHFMNQNHAVWRNRRVEDVHRVYQEAKAVLLPMLYAAGIVSVAEAA</sequence>
<dbReference type="AlphaFoldDB" id="A0A849BL03"/>
<proteinExistence type="predicted"/>
<gene>
    <name evidence="1" type="ORF">HLB16_26550</name>
</gene>
<organism evidence="1 2">
    <name type="scientific">Cupriavidus gilardii</name>
    <dbReference type="NCBI Taxonomy" id="82541"/>
    <lineage>
        <taxon>Bacteria</taxon>
        <taxon>Pseudomonadati</taxon>
        <taxon>Pseudomonadota</taxon>
        <taxon>Betaproteobacteria</taxon>
        <taxon>Burkholderiales</taxon>
        <taxon>Burkholderiaceae</taxon>
        <taxon>Cupriavidus</taxon>
    </lineage>
</organism>
<name>A0A849BL03_9BURK</name>
<accession>A0A849BL03</accession>